<reference evidence="1 2" key="1">
    <citation type="submission" date="2017-09" db="EMBL/GenBank/DDBJ databases">
        <title>Depth-based differentiation of microbial function through sediment-hosted aquifers and enrichment of novel symbionts in the deep terrestrial subsurface.</title>
        <authorList>
            <person name="Probst A.J."/>
            <person name="Ladd B."/>
            <person name="Jarett J.K."/>
            <person name="Geller-Mcgrath D.E."/>
            <person name="Sieber C.M."/>
            <person name="Emerson J.B."/>
            <person name="Anantharaman K."/>
            <person name="Thomas B.C."/>
            <person name="Malmstrom R."/>
            <person name="Stieglmeier M."/>
            <person name="Klingl A."/>
            <person name="Woyke T."/>
            <person name="Ryan C.M."/>
            <person name="Banfield J.F."/>
        </authorList>
    </citation>
    <scope>NUCLEOTIDE SEQUENCE [LARGE SCALE GENOMIC DNA]</scope>
    <source>
        <strain evidence="1">CG23_combo_of_CG06-09_8_20_14_all_38_19</strain>
    </source>
</reference>
<sequence>MKVFYIVESLRVGGRHLRSKGEQIGVVVAEDKKSALKKTAEKLKGEITTIDFGEKIVRRNPDQGADLILEEAKLVII</sequence>
<dbReference type="EMBL" id="PCRP01000060">
    <property type="protein sequence ID" value="PIP23355.1"/>
    <property type="molecule type" value="Genomic_DNA"/>
</dbReference>
<evidence type="ECO:0000313" key="2">
    <source>
        <dbReference type="Proteomes" id="UP000230273"/>
    </source>
</evidence>
<name>A0A2G9YVU9_9BACT</name>
<dbReference type="Proteomes" id="UP000230273">
    <property type="component" value="Unassembled WGS sequence"/>
</dbReference>
<dbReference type="AlphaFoldDB" id="A0A2G9YVU9"/>
<proteinExistence type="predicted"/>
<comment type="caution">
    <text evidence="1">The sequence shown here is derived from an EMBL/GenBank/DDBJ whole genome shotgun (WGS) entry which is preliminary data.</text>
</comment>
<evidence type="ECO:0000313" key="1">
    <source>
        <dbReference type="EMBL" id="PIP23355.1"/>
    </source>
</evidence>
<gene>
    <name evidence="1" type="ORF">COX36_03760</name>
</gene>
<accession>A0A2G9YVU9</accession>
<protein>
    <submittedName>
        <fullName evidence="1">Uncharacterized protein</fullName>
    </submittedName>
</protein>
<organism evidence="1 2">
    <name type="scientific">Candidatus Nealsonbacteria bacterium CG23_combo_of_CG06-09_8_20_14_all_38_19</name>
    <dbReference type="NCBI Taxonomy" id="1974721"/>
    <lineage>
        <taxon>Bacteria</taxon>
        <taxon>Candidatus Nealsoniibacteriota</taxon>
    </lineage>
</organism>